<protein>
    <submittedName>
        <fullName evidence="1">Uncharacterized protein</fullName>
    </submittedName>
</protein>
<dbReference type="EMBL" id="JAUSTY010000002">
    <property type="protein sequence ID" value="MDQ0164646.1"/>
    <property type="molecule type" value="Genomic_DNA"/>
</dbReference>
<name>A0ABT9VUI2_9BACI</name>
<keyword evidence="2" id="KW-1185">Reference proteome</keyword>
<evidence type="ECO:0000313" key="1">
    <source>
        <dbReference type="EMBL" id="MDQ0164646.1"/>
    </source>
</evidence>
<dbReference type="InterPro" id="IPR024999">
    <property type="entry name" value="DUF3905"/>
</dbReference>
<evidence type="ECO:0000313" key="2">
    <source>
        <dbReference type="Proteomes" id="UP001235840"/>
    </source>
</evidence>
<dbReference type="RefSeq" id="WP_307390568.1">
    <property type="nucleotide sequence ID" value="NZ_BAAADK010000018.1"/>
</dbReference>
<dbReference type="Pfam" id="PF13045">
    <property type="entry name" value="DUF3905"/>
    <property type="match status" value="1"/>
</dbReference>
<organism evidence="1 2">
    <name type="scientific">Caldalkalibacillus horti</name>
    <dbReference type="NCBI Taxonomy" id="77523"/>
    <lineage>
        <taxon>Bacteria</taxon>
        <taxon>Bacillati</taxon>
        <taxon>Bacillota</taxon>
        <taxon>Bacilli</taxon>
        <taxon>Bacillales</taxon>
        <taxon>Bacillaceae</taxon>
        <taxon>Caldalkalibacillus</taxon>
    </lineage>
</organism>
<accession>A0ABT9VUI2</accession>
<sequence>MKKNKKYYKNIQIPLDQWNKEIDPAIMSGQHWEKEGHSVGEVDSGWATEENQELLEGKPPMGGIFMHPVHDVTYDASTVQDDLDEEDGNGD</sequence>
<reference evidence="1 2" key="1">
    <citation type="submission" date="2023-07" db="EMBL/GenBank/DDBJ databases">
        <title>Genomic Encyclopedia of Type Strains, Phase IV (KMG-IV): sequencing the most valuable type-strain genomes for metagenomic binning, comparative biology and taxonomic classification.</title>
        <authorList>
            <person name="Goeker M."/>
        </authorList>
    </citation>
    <scope>NUCLEOTIDE SEQUENCE [LARGE SCALE GENOMIC DNA]</scope>
    <source>
        <strain evidence="1 2">DSM 12751</strain>
    </source>
</reference>
<proteinExistence type="predicted"/>
<comment type="caution">
    <text evidence="1">The sequence shown here is derived from an EMBL/GenBank/DDBJ whole genome shotgun (WGS) entry which is preliminary data.</text>
</comment>
<gene>
    <name evidence="1" type="ORF">J2S11_000546</name>
</gene>
<dbReference type="Proteomes" id="UP001235840">
    <property type="component" value="Unassembled WGS sequence"/>
</dbReference>